<gene>
    <name evidence="4" type="ORF">IW254_000869</name>
</gene>
<keyword evidence="2" id="KW-0812">Transmembrane</keyword>
<sequence length="421" mass="44575">MKYRAAVAAIATALAVSLHPTSAVADPAPYTGVEINHPRNQFVAVPAEFHPELDAVAGAIGLIELRQAMWDINPPFSASRFNLKTFRDEEFGGRLQDVARAVGLDTKEKYATAPRIDPGLMRIAIQRAAEMSPRSYNHVRPANGTCQLGSISKCESVFSATYNGKNAFAENLGLDENVYISTLTGWGHDELDQLRASGGTGDTGGHLHQMINPLNTNYGFAHAALFIDGETLHYTVSAASPFEHIGGTPLPKGVYRGYVYRAAFPGETPTGIKNTFIDPWKGKPIKEPKPTATSTTMTTTSEVPTSAPAASPTPSRSLTTSQLPSTSATPSITNTPGPAPRPTRKFRPFPTTSRTAESTTSSAPTVPQQSSEPSSAQNPGVPDSSQSSTGSILGIVFGVVIVLGGILGWAVQNGMVQIPGF</sequence>
<evidence type="ECO:0000256" key="2">
    <source>
        <dbReference type="SAM" id="Phobius"/>
    </source>
</evidence>
<dbReference type="EMBL" id="JADOUE010000001">
    <property type="protein sequence ID" value="MBG6121900.1"/>
    <property type="molecule type" value="Genomic_DNA"/>
</dbReference>
<name>A0A931E1G6_9CORY</name>
<feature type="chain" id="PRO_5037771789" description="SCP domain-containing protein" evidence="3">
    <location>
        <begin position="26"/>
        <end position="421"/>
    </location>
</feature>
<keyword evidence="3" id="KW-0732">Signal</keyword>
<feature type="compositionally biased region" description="Basic and acidic residues" evidence="1">
    <location>
        <begin position="280"/>
        <end position="289"/>
    </location>
</feature>
<reference evidence="4" key="1">
    <citation type="submission" date="2020-11" db="EMBL/GenBank/DDBJ databases">
        <title>Sequencing the genomes of 1000 actinobacteria strains.</title>
        <authorList>
            <person name="Klenk H.-P."/>
        </authorList>
    </citation>
    <scope>NUCLEOTIDE SEQUENCE</scope>
    <source>
        <strain evidence="4">DSM 45632</strain>
    </source>
</reference>
<keyword evidence="2" id="KW-0472">Membrane</keyword>
<evidence type="ECO:0000313" key="4">
    <source>
        <dbReference type="EMBL" id="MBG6121900.1"/>
    </source>
</evidence>
<accession>A0A931E1G6</accession>
<feature type="region of interest" description="Disordered" evidence="1">
    <location>
        <begin position="271"/>
        <end position="388"/>
    </location>
</feature>
<evidence type="ECO:0000256" key="3">
    <source>
        <dbReference type="SAM" id="SignalP"/>
    </source>
</evidence>
<keyword evidence="2" id="KW-1133">Transmembrane helix</keyword>
<organism evidence="4 5">
    <name type="scientific">Corynebacterium aquatimens</name>
    <dbReference type="NCBI Taxonomy" id="1190508"/>
    <lineage>
        <taxon>Bacteria</taxon>
        <taxon>Bacillati</taxon>
        <taxon>Actinomycetota</taxon>
        <taxon>Actinomycetes</taxon>
        <taxon>Mycobacteriales</taxon>
        <taxon>Corynebacteriaceae</taxon>
        <taxon>Corynebacterium</taxon>
    </lineage>
</organism>
<keyword evidence="5" id="KW-1185">Reference proteome</keyword>
<evidence type="ECO:0008006" key="6">
    <source>
        <dbReference type="Google" id="ProtNLM"/>
    </source>
</evidence>
<feature type="compositionally biased region" description="Low complexity" evidence="1">
    <location>
        <begin position="290"/>
        <end position="331"/>
    </location>
</feature>
<feature type="transmembrane region" description="Helical" evidence="2">
    <location>
        <begin position="392"/>
        <end position="411"/>
    </location>
</feature>
<evidence type="ECO:0000313" key="5">
    <source>
        <dbReference type="Proteomes" id="UP000658613"/>
    </source>
</evidence>
<evidence type="ECO:0000256" key="1">
    <source>
        <dbReference type="SAM" id="MobiDB-lite"/>
    </source>
</evidence>
<feature type="signal peptide" evidence="3">
    <location>
        <begin position="1"/>
        <end position="25"/>
    </location>
</feature>
<dbReference type="Proteomes" id="UP000658613">
    <property type="component" value="Unassembled WGS sequence"/>
</dbReference>
<feature type="compositionally biased region" description="Polar residues" evidence="1">
    <location>
        <begin position="366"/>
        <end position="388"/>
    </location>
</feature>
<comment type="caution">
    <text evidence="4">The sequence shown here is derived from an EMBL/GenBank/DDBJ whole genome shotgun (WGS) entry which is preliminary data.</text>
</comment>
<protein>
    <recommendedName>
        <fullName evidence="6">SCP domain-containing protein</fullName>
    </recommendedName>
</protein>
<dbReference type="AlphaFoldDB" id="A0A931E1G6"/>
<dbReference type="RefSeq" id="WP_196824377.1">
    <property type="nucleotide sequence ID" value="NZ_CP046980.1"/>
</dbReference>
<proteinExistence type="predicted"/>
<feature type="compositionally biased region" description="Low complexity" evidence="1">
    <location>
        <begin position="348"/>
        <end position="365"/>
    </location>
</feature>